<gene>
    <name evidence="1" type="ORF">BZM27_38250</name>
</gene>
<evidence type="ECO:0000313" key="1">
    <source>
        <dbReference type="EMBL" id="TCG04804.1"/>
    </source>
</evidence>
<dbReference type="InterPro" id="IPR024651">
    <property type="entry name" value="FAD-SLDH_ssu"/>
</dbReference>
<organism evidence="1 2">
    <name type="scientific">Paraburkholderia steynii</name>
    <dbReference type="NCBI Taxonomy" id="1245441"/>
    <lineage>
        <taxon>Bacteria</taxon>
        <taxon>Pseudomonadati</taxon>
        <taxon>Pseudomonadota</taxon>
        <taxon>Betaproteobacteria</taxon>
        <taxon>Burkholderiales</taxon>
        <taxon>Burkholderiaceae</taxon>
        <taxon>Paraburkholderia</taxon>
    </lineage>
</organism>
<dbReference type="Pfam" id="PF12318">
    <property type="entry name" value="FAD-SLDH"/>
    <property type="match status" value="1"/>
</dbReference>
<comment type="caution">
    <text evidence="1">The sequence shown here is derived from an EMBL/GenBank/DDBJ whole genome shotgun (WGS) entry which is preliminary data.</text>
</comment>
<reference evidence="1 2" key="1">
    <citation type="submission" date="2017-02" db="EMBL/GenBank/DDBJ databases">
        <title>Paraburkholderia sophoroidis sp. nov. and Paraburkholderia steynii sp. nov. rhizobial symbionts of the fynbos legume Hypocalyptus sophoroides.</title>
        <authorList>
            <person name="Steenkamp E.T."/>
            <person name="Beukes C.W."/>
            <person name="Van Zyl E."/>
            <person name="Avontuur J."/>
            <person name="Chan W.Y."/>
            <person name="Hassen A."/>
            <person name="Palmer M."/>
            <person name="Mthombeni L."/>
            <person name="Phalane F."/>
            <person name="Sereme K."/>
            <person name="Venter S.N."/>
        </authorList>
    </citation>
    <scope>NUCLEOTIDE SEQUENCE [LARGE SCALE GENOMIC DNA]</scope>
    <source>
        <strain evidence="1 2">HC1.1ba</strain>
    </source>
</reference>
<sequence>MWSPHDRCDRHAARSPRRRAWLLGAFASAAGLAFASAARYRTSGVAPGIVGISPAFADTPPPAGGGFDAFIALSSKLTGHTSFDPLHGKRAYDALSRADGQFTQNVAALNAWLQTHGGVPSDVVTQALQVDQPQLAKTVSAITRAWYLGLVGEMPNVQVIAFERALMFEPVKDILTIPSYCRDVPFYWTHKPANA</sequence>
<protein>
    <submittedName>
        <fullName evidence="1">Sorbitol dehydrogenase</fullName>
    </submittedName>
</protein>
<dbReference type="EMBL" id="MWML01000218">
    <property type="protein sequence ID" value="TCG04804.1"/>
    <property type="molecule type" value="Genomic_DNA"/>
</dbReference>
<evidence type="ECO:0000313" key="2">
    <source>
        <dbReference type="Proteomes" id="UP000294200"/>
    </source>
</evidence>
<name>A0A4R0X4G6_9BURK</name>
<accession>A0A4R0X4G6</accession>
<keyword evidence="2" id="KW-1185">Reference proteome</keyword>
<dbReference type="Proteomes" id="UP000294200">
    <property type="component" value="Unassembled WGS sequence"/>
</dbReference>
<dbReference type="AlphaFoldDB" id="A0A4R0X4G6"/>
<proteinExistence type="predicted"/>